<sequence length="492" mass="52431">MRAFDALRQADARRRIAETTYRDIRGLTSYSMAAVIADAPVENAAEVPTTAYWAGPIGMESELTGDGRMIADGALRWEIAEGNRPPYRWVGEDVGAHDGAVTAGLIYAIERRDGGVIWAEGDFDMATEAGREAYRQVKEGRQNGVSMDLDDVSFEIRVAAELLEGMDEGETVEAPKPNEDGTITVVEINSGDEIMVTTDALVRAVTGVAVPAFKNARIAIVDSLESVDTPDAEDDAEDEGADSLVAAAPLNPPAAWFDKMSLDGPTPLTVTKDGRVYGHAAIWGTCHISHSAGGKCITPPNSPSGYAWFHTGALETAEGDLVSVGHLTMNTGHAEDDLSPAATLAHYDNTGTVAADVRMYEDQHGIQYVGALRPSTKGERLRAFMSAPISGDWRRVGNALEMVGALSVNVPGFGVPRTGGHVRGDNLVSLMASGVIVTVDDATADALSADDVKWLNSFVASGKRAELADMMARRNRVKVEAFARRRKGQSNG</sequence>
<organism evidence="1 2">
    <name type="scientific">Microbacterium phage Cinna</name>
    <dbReference type="NCBI Taxonomy" id="2591215"/>
    <lineage>
        <taxon>Viruses</taxon>
        <taxon>Duplodnaviria</taxon>
        <taxon>Heunggongvirae</taxon>
        <taxon>Uroviricota</taxon>
        <taxon>Caudoviricetes</taxon>
        <taxon>Kutznervirinae</taxon>
        <taxon>Mementomorivirus</taxon>
        <taxon>Mementomorivirus cinna</taxon>
    </lineage>
</organism>
<reference evidence="1 2" key="1">
    <citation type="submission" date="2019-05" db="EMBL/GenBank/DDBJ databases">
        <authorList>
            <person name="Stoner T.H."/>
            <person name="Aull H.G."/>
            <person name="Divens A.M."/>
            <person name="Zack K."/>
            <person name="Garlena R.A."/>
            <person name="Russell D.A."/>
            <person name="Pope W.H."/>
            <person name="Jacobs-Sera D."/>
            <person name="Hatfull G.F."/>
        </authorList>
    </citation>
    <scope>NUCLEOTIDE SEQUENCE [LARGE SCALE GENOMIC DNA]</scope>
</reference>
<evidence type="ECO:0008006" key="3">
    <source>
        <dbReference type="Google" id="ProtNLM"/>
    </source>
</evidence>
<proteinExistence type="predicted"/>
<evidence type="ECO:0000313" key="1">
    <source>
        <dbReference type="EMBL" id="QDH91604.1"/>
    </source>
</evidence>
<keyword evidence="2" id="KW-1185">Reference proteome</keyword>
<gene>
    <name evidence="1" type="primary">19</name>
    <name evidence="1" type="ORF">PBI_CINNA_20</name>
</gene>
<evidence type="ECO:0000313" key="2">
    <source>
        <dbReference type="Proteomes" id="UP000317804"/>
    </source>
</evidence>
<dbReference type="GeneID" id="80004688"/>
<accession>A0A514DDC9</accession>
<dbReference type="KEGG" id="vg:80004688"/>
<dbReference type="Proteomes" id="UP000317804">
    <property type="component" value="Segment"/>
</dbReference>
<dbReference type="RefSeq" id="YP_010751027.1">
    <property type="nucleotide sequence ID" value="NC_073365.1"/>
</dbReference>
<name>A0A514DDC9_9CAUD</name>
<dbReference type="EMBL" id="MK937591">
    <property type="protein sequence ID" value="QDH91604.1"/>
    <property type="molecule type" value="Genomic_DNA"/>
</dbReference>
<protein>
    <recommendedName>
        <fullName evidence="3">Capsid maturation protease</fullName>
    </recommendedName>
</protein>